<name>W5W6G0_9PSEU</name>
<reference evidence="2 3" key="1">
    <citation type="journal article" date="2014" name="BMC Genomics">
        <title>Complete genome sequence of producer of the glycopeptide antibiotic Aculeximycin Kutzneria albida DSM 43870T, a representative of minor genus of Pseudonocardiaceae.</title>
        <authorList>
            <person name="Rebets Y."/>
            <person name="Tokovenko B."/>
            <person name="Lushchyk I."/>
            <person name="Ruckert C."/>
            <person name="Zaburannyi N."/>
            <person name="Bechthold A."/>
            <person name="Kalinowski J."/>
            <person name="Luzhetskyy A."/>
        </authorList>
    </citation>
    <scope>NUCLEOTIDE SEQUENCE [LARGE SCALE GENOMIC DNA]</scope>
    <source>
        <strain evidence="2">DSM 43870</strain>
    </source>
</reference>
<evidence type="ECO:0000313" key="2">
    <source>
        <dbReference type="EMBL" id="AHH96086.1"/>
    </source>
</evidence>
<dbReference type="InterPro" id="IPR029070">
    <property type="entry name" value="Chitinase_insertion_sf"/>
</dbReference>
<feature type="domain" description="GH18" evidence="1">
    <location>
        <begin position="1"/>
        <end position="53"/>
    </location>
</feature>
<dbReference type="Gene3D" id="3.10.50.10">
    <property type="match status" value="1"/>
</dbReference>
<dbReference type="InterPro" id="IPR001223">
    <property type="entry name" value="Glyco_hydro18_cat"/>
</dbReference>
<dbReference type="EMBL" id="CP007155">
    <property type="protein sequence ID" value="AHH96086.1"/>
    <property type="molecule type" value="Genomic_DNA"/>
</dbReference>
<evidence type="ECO:0000259" key="1">
    <source>
        <dbReference type="PROSITE" id="PS51910"/>
    </source>
</evidence>
<sequence>MSTSTLITYSDPRSIGERTELIRSWHLRGAMAWELSQDSNDHALINALSPLLH</sequence>
<dbReference type="AlphaFoldDB" id="W5W6G0"/>
<dbReference type="RefSeq" id="WP_158510744.1">
    <property type="nucleotide sequence ID" value="NZ_CP007155.1"/>
</dbReference>
<dbReference type="SUPFAM" id="SSF51445">
    <property type="entry name" value="(Trans)glycosidases"/>
    <property type="match status" value="1"/>
</dbReference>
<dbReference type="InterPro" id="IPR017853">
    <property type="entry name" value="GH"/>
</dbReference>
<proteinExistence type="predicted"/>
<evidence type="ECO:0000313" key="3">
    <source>
        <dbReference type="Proteomes" id="UP000019225"/>
    </source>
</evidence>
<dbReference type="OrthoDB" id="9148135at2"/>
<gene>
    <name evidence="2" type="ORF">KALB_2718</name>
</gene>
<keyword evidence="3" id="KW-1185">Reference proteome</keyword>
<dbReference type="Gene3D" id="3.20.20.80">
    <property type="entry name" value="Glycosidases"/>
    <property type="match status" value="1"/>
</dbReference>
<dbReference type="GO" id="GO:0005975">
    <property type="term" value="P:carbohydrate metabolic process"/>
    <property type="evidence" value="ECO:0007669"/>
    <property type="project" value="InterPro"/>
</dbReference>
<dbReference type="STRING" id="1449976.KALB_2718"/>
<dbReference type="PROSITE" id="PS51910">
    <property type="entry name" value="GH18_2"/>
    <property type="match status" value="1"/>
</dbReference>
<organism evidence="2 3">
    <name type="scientific">Kutzneria albida DSM 43870</name>
    <dbReference type="NCBI Taxonomy" id="1449976"/>
    <lineage>
        <taxon>Bacteria</taxon>
        <taxon>Bacillati</taxon>
        <taxon>Actinomycetota</taxon>
        <taxon>Actinomycetes</taxon>
        <taxon>Pseudonocardiales</taxon>
        <taxon>Pseudonocardiaceae</taxon>
        <taxon>Kutzneria</taxon>
    </lineage>
</organism>
<dbReference type="HOGENOM" id="CLU_3062598_0_0_11"/>
<dbReference type="KEGG" id="kal:KALB_2718"/>
<dbReference type="Proteomes" id="UP000019225">
    <property type="component" value="Chromosome"/>
</dbReference>
<protein>
    <recommendedName>
        <fullName evidence="1">GH18 domain-containing protein</fullName>
    </recommendedName>
</protein>
<accession>W5W6G0</accession>